<gene>
    <name evidence="2" type="primary">PLESTB003938</name>
    <name evidence="2" type="ORF">PLESTB_001942500</name>
</gene>
<sequence>MSGASVSGTPYSLPNKRSVLEHMDEVQSVPLREWVQEAQEECAVSGNAAAVEFVINPDIVQCPYDNGFRQYVRVWDELFVADEACAPYQYADNVYNRPGTEPSRNVMDFSLECCQCDNMLPPSPPSQPPRQPNPPLQPRNPTTPPSPPRPPRQPHPPRSSHPPRQPHPPRRPHPPRQPASDRVRG</sequence>
<name>A0A9W6C2K2_9CHLO</name>
<evidence type="ECO:0000313" key="2">
    <source>
        <dbReference type="EMBL" id="GLC62814.1"/>
    </source>
</evidence>
<feature type="region of interest" description="Disordered" evidence="1">
    <location>
        <begin position="118"/>
        <end position="185"/>
    </location>
</feature>
<accession>A0A9W6C2K2</accession>
<dbReference type="AlphaFoldDB" id="A0A9W6C2K2"/>
<evidence type="ECO:0000313" key="3">
    <source>
        <dbReference type="Proteomes" id="UP001165080"/>
    </source>
</evidence>
<protein>
    <submittedName>
        <fullName evidence="2">Uncharacterized protein</fullName>
    </submittedName>
</protein>
<dbReference type="EMBL" id="BRXU01000072">
    <property type="protein sequence ID" value="GLC62814.1"/>
    <property type="molecule type" value="Genomic_DNA"/>
</dbReference>
<comment type="caution">
    <text evidence="2">The sequence shown here is derived from an EMBL/GenBank/DDBJ whole genome shotgun (WGS) entry which is preliminary data.</text>
</comment>
<reference evidence="2 3" key="1">
    <citation type="journal article" date="2023" name="Commun. Biol.">
        <title>Reorganization of the ancestral sex-determining regions during the evolution of trioecy in Pleodorina starrii.</title>
        <authorList>
            <person name="Takahashi K."/>
            <person name="Suzuki S."/>
            <person name="Kawai-Toyooka H."/>
            <person name="Yamamoto K."/>
            <person name="Hamaji T."/>
            <person name="Ootsuki R."/>
            <person name="Yamaguchi H."/>
            <person name="Kawachi M."/>
            <person name="Higashiyama T."/>
            <person name="Nozaki H."/>
        </authorList>
    </citation>
    <scope>NUCLEOTIDE SEQUENCE [LARGE SCALE GENOMIC DNA]</scope>
    <source>
        <strain evidence="2 3">NIES-4479</strain>
    </source>
</reference>
<keyword evidence="3" id="KW-1185">Reference proteome</keyword>
<dbReference type="Proteomes" id="UP001165080">
    <property type="component" value="Unassembled WGS sequence"/>
</dbReference>
<proteinExistence type="predicted"/>
<evidence type="ECO:0000256" key="1">
    <source>
        <dbReference type="SAM" id="MobiDB-lite"/>
    </source>
</evidence>
<feature type="compositionally biased region" description="Pro residues" evidence="1">
    <location>
        <begin position="121"/>
        <end position="166"/>
    </location>
</feature>
<organism evidence="2 3">
    <name type="scientific">Pleodorina starrii</name>
    <dbReference type="NCBI Taxonomy" id="330485"/>
    <lineage>
        <taxon>Eukaryota</taxon>
        <taxon>Viridiplantae</taxon>
        <taxon>Chlorophyta</taxon>
        <taxon>core chlorophytes</taxon>
        <taxon>Chlorophyceae</taxon>
        <taxon>CS clade</taxon>
        <taxon>Chlamydomonadales</taxon>
        <taxon>Volvocaceae</taxon>
        <taxon>Pleodorina</taxon>
    </lineage>
</organism>